<dbReference type="PANTHER" id="PTHR43249:SF1">
    <property type="entry name" value="D-GLUCOSIDE 3-DEHYDROGENASE"/>
    <property type="match status" value="1"/>
</dbReference>
<evidence type="ECO:0000313" key="4">
    <source>
        <dbReference type="Proteomes" id="UP000554004"/>
    </source>
</evidence>
<dbReference type="SUPFAM" id="SSF55347">
    <property type="entry name" value="Glyceraldehyde-3-phosphate dehydrogenase-like, C-terminal domain"/>
    <property type="match status" value="1"/>
</dbReference>
<name>A0A847ESU3_9BACT</name>
<dbReference type="PANTHER" id="PTHR43249">
    <property type="entry name" value="UDP-N-ACETYL-2-AMINO-2-DEOXY-D-GLUCURONATE OXIDASE"/>
    <property type="match status" value="1"/>
</dbReference>
<proteinExistence type="predicted"/>
<dbReference type="InterPro" id="IPR000683">
    <property type="entry name" value="Gfo/Idh/MocA-like_OxRdtase_N"/>
</dbReference>
<evidence type="ECO:0000259" key="2">
    <source>
        <dbReference type="Pfam" id="PF22725"/>
    </source>
</evidence>
<evidence type="ECO:0000313" key="3">
    <source>
        <dbReference type="EMBL" id="NLE31023.1"/>
    </source>
</evidence>
<evidence type="ECO:0000259" key="1">
    <source>
        <dbReference type="Pfam" id="PF01408"/>
    </source>
</evidence>
<dbReference type="AlphaFoldDB" id="A0A847ESU3"/>
<dbReference type="EMBL" id="JAAZAL010000074">
    <property type="protein sequence ID" value="NLE31023.1"/>
    <property type="molecule type" value="Genomic_DNA"/>
</dbReference>
<dbReference type="Pfam" id="PF22725">
    <property type="entry name" value="GFO_IDH_MocA_C3"/>
    <property type="match status" value="1"/>
</dbReference>
<dbReference type="InterPro" id="IPR055170">
    <property type="entry name" value="GFO_IDH_MocA-like_dom"/>
</dbReference>
<gene>
    <name evidence="3" type="ORF">GX618_01980</name>
</gene>
<dbReference type="Gene3D" id="3.30.360.10">
    <property type="entry name" value="Dihydrodipicolinate Reductase, domain 2"/>
    <property type="match status" value="1"/>
</dbReference>
<feature type="domain" description="GFO/IDH/MocA-like oxidoreductase" evidence="2">
    <location>
        <begin position="135"/>
        <end position="255"/>
    </location>
</feature>
<feature type="domain" description="Gfo/Idh/MocA-like oxidoreductase N-terminal" evidence="1">
    <location>
        <begin position="4"/>
        <end position="119"/>
    </location>
</feature>
<dbReference type="Pfam" id="PF01408">
    <property type="entry name" value="GFO_IDH_MocA"/>
    <property type="match status" value="1"/>
</dbReference>
<comment type="caution">
    <text evidence="3">The sequence shown here is derived from an EMBL/GenBank/DDBJ whole genome shotgun (WGS) entry which is preliminary data.</text>
</comment>
<protein>
    <submittedName>
        <fullName evidence="3">Gfo/Idh/MocA family oxidoreductase</fullName>
    </submittedName>
</protein>
<dbReference type="SUPFAM" id="SSF51735">
    <property type="entry name" value="NAD(P)-binding Rossmann-fold domains"/>
    <property type="match status" value="1"/>
</dbReference>
<dbReference type="GO" id="GO:0000166">
    <property type="term" value="F:nucleotide binding"/>
    <property type="evidence" value="ECO:0007669"/>
    <property type="project" value="InterPro"/>
</dbReference>
<sequence>MKRRVGIIGCGHILIRHIEAIKENPQEFELVALCDINEEVLNNAVKENGNVKGFTDYKEMLEEMKGDMDFVVIATPNHLHYPMAMDALHSGYDILIEKPIAFEAEKVQEIQDEADKLGREAYCVLQVRYNPTVNMMKKVLEEGLLGDIRAITFIQRWQRPVGYFKDWRGSIDEGGRSLYEYAIHYLDIIQLLFGVPDVKSTDTFNHKHMDIPFEDTSYSIVQYKNGASGSIEVNVAVEPSNLECSIAIMGSQGYLKISGNALDKVERASFETEELQKKWEEIESSSGESITPNSYGTHVGSCPNHPILYAQIAKGNGLKVSESVNSIKFIQDVYKEEK</sequence>
<dbReference type="Gene3D" id="3.40.50.720">
    <property type="entry name" value="NAD(P)-binding Rossmann-like Domain"/>
    <property type="match status" value="1"/>
</dbReference>
<reference evidence="3 4" key="1">
    <citation type="journal article" date="2020" name="Biotechnol. Biofuels">
        <title>New insights from the biogas microbiome by comprehensive genome-resolved metagenomics of nearly 1600 species originating from multiple anaerobic digesters.</title>
        <authorList>
            <person name="Campanaro S."/>
            <person name="Treu L."/>
            <person name="Rodriguez-R L.M."/>
            <person name="Kovalovszki A."/>
            <person name="Ziels R.M."/>
            <person name="Maus I."/>
            <person name="Zhu X."/>
            <person name="Kougias P.G."/>
            <person name="Basile A."/>
            <person name="Luo G."/>
            <person name="Schluter A."/>
            <person name="Konstantinidis K.T."/>
            <person name="Angelidaki I."/>
        </authorList>
    </citation>
    <scope>NUCLEOTIDE SEQUENCE [LARGE SCALE GENOMIC DNA]</scope>
    <source>
        <strain evidence="3">AS06rmzACSIP_421</strain>
    </source>
</reference>
<dbReference type="InterPro" id="IPR052515">
    <property type="entry name" value="Gfo/Idh/MocA_Oxidoreductase"/>
</dbReference>
<organism evidence="3 4">
    <name type="scientific">Candidatus Dojkabacteria bacterium</name>
    <dbReference type="NCBI Taxonomy" id="2099670"/>
    <lineage>
        <taxon>Bacteria</taxon>
        <taxon>Candidatus Dojkabacteria</taxon>
    </lineage>
</organism>
<dbReference type="InterPro" id="IPR036291">
    <property type="entry name" value="NAD(P)-bd_dom_sf"/>
</dbReference>
<dbReference type="Proteomes" id="UP000554004">
    <property type="component" value="Unassembled WGS sequence"/>
</dbReference>
<accession>A0A847ESU3</accession>